<dbReference type="EMBL" id="VFOZ01000001">
    <property type="protein sequence ID" value="TQM01450.1"/>
    <property type="molecule type" value="Genomic_DNA"/>
</dbReference>
<dbReference type="Proteomes" id="UP000316096">
    <property type="component" value="Unassembled WGS sequence"/>
</dbReference>
<proteinExistence type="predicted"/>
<keyword evidence="3" id="KW-1185">Reference proteome</keyword>
<evidence type="ECO:0000256" key="1">
    <source>
        <dbReference type="SAM" id="Phobius"/>
    </source>
</evidence>
<evidence type="ECO:0000313" key="3">
    <source>
        <dbReference type="Proteomes" id="UP000316096"/>
    </source>
</evidence>
<organism evidence="2 3">
    <name type="scientific">Actinoallomurus bryophytorum</name>
    <dbReference type="NCBI Taxonomy" id="1490222"/>
    <lineage>
        <taxon>Bacteria</taxon>
        <taxon>Bacillati</taxon>
        <taxon>Actinomycetota</taxon>
        <taxon>Actinomycetes</taxon>
        <taxon>Streptosporangiales</taxon>
        <taxon>Thermomonosporaceae</taxon>
        <taxon>Actinoallomurus</taxon>
    </lineage>
</organism>
<gene>
    <name evidence="2" type="ORF">FB559_7209</name>
</gene>
<feature type="transmembrane region" description="Helical" evidence="1">
    <location>
        <begin position="6"/>
        <end position="24"/>
    </location>
</feature>
<evidence type="ECO:0000313" key="2">
    <source>
        <dbReference type="EMBL" id="TQM01450.1"/>
    </source>
</evidence>
<sequence length="73" mass="8255">MLSIGLTLLGVIVGLVVIAAVSDLRRRRRNEAIKDPNRIWLPIRETRRDVQAYRALSRGSGGPGTGWMDDRRR</sequence>
<accession>A0A543CWH3</accession>
<dbReference type="AlphaFoldDB" id="A0A543CWH3"/>
<comment type="caution">
    <text evidence="2">The sequence shown here is derived from an EMBL/GenBank/DDBJ whole genome shotgun (WGS) entry which is preliminary data.</text>
</comment>
<reference evidence="2 3" key="1">
    <citation type="submission" date="2019-06" db="EMBL/GenBank/DDBJ databases">
        <title>Sequencing the genomes of 1000 actinobacteria strains.</title>
        <authorList>
            <person name="Klenk H.-P."/>
        </authorList>
    </citation>
    <scope>NUCLEOTIDE SEQUENCE [LARGE SCALE GENOMIC DNA]</scope>
    <source>
        <strain evidence="2 3">DSM 102200</strain>
    </source>
</reference>
<name>A0A543CWH3_9ACTN</name>
<dbReference type="RefSeq" id="WP_141961283.1">
    <property type="nucleotide sequence ID" value="NZ_VFOZ01000001.1"/>
</dbReference>
<keyword evidence="1" id="KW-0812">Transmembrane</keyword>
<keyword evidence="1" id="KW-0472">Membrane</keyword>
<protein>
    <submittedName>
        <fullName evidence="2">Uncharacterized protein</fullName>
    </submittedName>
</protein>
<keyword evidence="1" id="KW-1133">Transmembrane helix</keyword>